<accession>A0A846H4J9</accession>
<dbReference type="EMBL" id="JTCM02000009">
    <property type="protein sequence ID" value="NEU72292.1"/>
    <property type="molecule type" value="Genomic_DNA"/>
</dbReference>
<name>A0A846H4J9_9CYAN</name>
<protein>
    <submittedName>
        <fullName evidence="1">Uncharacterized protein</fullName>
    </submittedName>
</protein>
<reference evidence="1 2" key="1">
    <citation type="journal article" date="2015" name="Genome Announc.">
        <title>Draft Genome Sequence of Cyanobacterium Hassallia byssoidea Strain VB512170, Isolated from Monuments in India.</title>
        <authorList>
            <person name="Singh D."/>
            <person name="Chandrababunaidu M.M."/>
            <person name="Panda A."/>
            <person name="Sen D."/>
            <person name="Bhattacharyya S."/>
            <person name="Adhikary S.P."/>
            <person name="Tripathy S."/>
        </authorList>
    </citation>
    <scope>NUCLEOTIDE SEQUENCE [LARGE SCALE GENOMIC DNA]</scope>
    <source>
        <strain evidence="1 2">VB512170</strain>
    </source>
</reference>
<dbReference type="RefSeq" id="WP_163518665.1">
    <property type="nucleotide sequence ID" value="NZ_JTCM02000009.1"/>
</dbReference>
<organism evidence="1 2">
    <name type="scientific">Hassallia byssoidea VB512170</name>
    <dbReference type="NCBI Taxonomy" id="1304833"/>
    <lineage>
        <taxon>Bacteria</taxon>
        <taxon>Bacillati</taxon>
        <taxon>Cyanobacteriota</taxon>
        <taxon>Cyanophyceae</taxon>
        <taxon>Nostocales</taxon>
        <taxon>Tolypothrichaceae</taxon>
        <taxon>Hassallia</taxon>
    </lineage>
</organism>
<dbReference type="Proteomes" id="UP000031549">
    <property type="component" value="Unassembled WGS sequence"/>
</dbReference>
<keyword evidence="2" id="KW-1185">Reference proteome</keyword>
<evidence type="ECO:0000313" key="2">
    <source>
        <dbReference type="Proteomes" id="UP000031549"/>
    </source>
</evidence>
<sequence>MGNGEWVMGNGVMGKGQRIITNYQLPIRNYLLPITYSQFAILQFVSSLVKLRWLIDSDR</sequence>
<gene>
    <name evidence="1" type="ORF">PI95_006820</name>
</gene>
<proteinExistence type="predicted"/>
<comment type="caution">
    <text evidence="1">The sequence shown here is derived from an EMBL/GenBank/DDBJ whole genome shotgun (WGS) entry which is preliminary data.</text>
</comment>
<dbReference type="AlphaFoldDB" id="A0A846H4J9"/>
<evidence type="ECO:0000313" key="1">
    <source>
        <dbReference type="EMBL" id="NEU72292.1"/>
    </source>
</evidence>